<reference evidence="2" key="1">
    <citation type="submission" date="2021-01" db="EMBL/GenBank/DDBJ databases">
        <authorList>
            <consortium name="Genoscope - CEA"/>
            <person name="William W."/>
        </authorList>
    </citation>
    <scope>NUCLEOTIDE SEQUENCE</scope>
</reference>
<comment type="caution">
    <text evidence="2">The sequence shown here is derived from an EMBL/GenBank/DDBJ whole genome shotgun (WGS) entry which is preliminary data.</text>
</comment>
<organism evidence="2 3">
    <name type="scientific">Paramecium primaurelia</name>
    <dbReference type="NCBI Taxonomy" id="5886"/>
    <lineage>
        <taxon>Eukaryota</taxon>
        <taxon>Sar</taxon>
        <taxon>Alveolata</taxon>
        <taxon>Ciliophora</taxon>
        <taxon>Intramacronucleata</taxon>
        <taxon>Oligohymenophorea</taxon>
        <taxon>Peniculida</taxon>
        <taxon>Parameciidae</taxon>
        <taxon>Paramecium</taxon>
    </lineage>
</organism>
<accession>A0A8S1K1F9</accession>
<feature type="chain" id="PRO_5035782124" description="Pectin acetylesterase" evidence="1">
    <location>
        <begin position="18"/>
        <end position="408"/>
    </location>
</feature>
<evidence type="ECO:0000256" key="1">
    <source>
        <dbReference type="SAM" id="SignalP"/>
    </source>
</evidence>
<name>A0A8S1K1F9_PARPR</name>
<dbReference type="GO" id="GO:0016787">
    <property type="term" value="F:hydrolase activity"/>
    <property type="evidence" value="ECO:0007669"/>
    <property type="project" value="InterPro"/>
</dbReference>
<feature type="signal peptide" evidence="1">
    <location>
        <begin position="1"/>
        <end position="17"/>
    </location>
</feature>
<evidence type="ECO:0000313" key="3">
    <source>
        <dbReference type="Proteomes" id="UP000688137"/>
    </source>
</evidence>
<proteinExistence type="predicted"/>
<dbReference type="InterPro" id="IPR004963">
    <property type="entry name" value="PAE/NOTUM"/>
</dbReference>
<sequence length="408" mass="46664">MFIIGVMLLYCCYQLELEYVNDDQAVCLDGSLGSYYFQKGYKEGKNKFLIHFEGGDLILGSSEEEYFRNAILKQGTLYGSSLNRALSQDFDGLLSQNQSQNINFYNWNIIYINSCDGTGHQGYRQDAIDYEQKNIYFRGELIIRSIIAEYSTQLQNSEVIILSGCSIGAVAALQWSQYISQIIPNSVSLLCIADSGILIDMQSIDGSELLKQSLKIMNYVVNIETDVPINSCARNYPNQSWKCFYFQNLLNYITKPVFIIQSLYDFGFLQDYLKIECIKDMTLNYCSTIEKDYIDYAYTQFQSTIKSKTSSNKKMGSFAPSCISNCLFLNSASFSINWSIPEKSGKTISQTLSKWIEVQQRNQGDVDQLVLIDDVYWPNNQPCAKLASQSIFNRYGNILYFLFIILNF</sequence>
<evidence type="ECO:0000313" key="2">
    <source>
        <dbReference type="EMBL" id="CAD8048220.1"/>
    </source>
</evidence>
<dbReference type="EMBL" id="CAJJDM010000009">
    <property type="protein sequence ID" value="CAD8048220.1"/>
    <property type="molecule type" value="Genomic_DNA"/>
</dbReference>
<dbReference type="PANTHER" id="PTHR21562">
    <property type="entry name" value="NOTUM-RELATED"/>
    <property type="match status" value="1"/>
</dbReference>
<dbReference type="Proteomes" id="UP000688137">
    <property type="component" value="Unassembled WGS sequence"/>
</dbReference>
<keyword evidence="1" id="KW-0732">Signal</keyword>
<dbReference type="Pfam" id="PF03283">
    <property type="entry name" value="PAE"/>
    <property type="match status" value="1"/>
</dbReference>
<dbReference type="PANTHER" id="PTHR21562:SF67">
    <property type="entry name" value="PECTIN ACETYLESTERASE"/>
    <property type="match status" value="1"/>
</dbReference>
<gene>
    <name evidence="2" type="ORF">PPRIM_AZ9-3.1.T0120372</name>
</gene>
<dbReference type="OMA" id="TKSNWMS"/>
<protein>
    <recommendedName>
        <fullName evidence="4">Pectin acetylesterase</fullName>
    </recommendedName>
</protein>
<keyword evidence="3" id="KW-1185">Reference proteome</keyword>
<evidence type="ECO:0008006" key="4">
    <source>
        <dbReference type="Google" id="ProtNLM"/>
    </source>
</evidence>
<dbReference type="AlphaFoldDB" id="A0A8S1K1F9"/>